<evidence type="ECO:0000313" key="4">
    <source>
        <dbReference type="Proteomes" id="UP000095712"/>
    </source>
</evidence>
<sequence>MPKTKFQEFIFTLITSGCIIFIMGVYNVAIHTGGLQAATFSHALHSFPLEWFIGFLCAFFIASKTSKYFAFRVAKPTDRPIFIILCIQTFTVCTMVPLMSLLGTIESSGITSNLIFIWLQTICLNFIIAYPLQILVVGPFCRFVFRHLFVSASQENEGKIEHEMEQQGFAE</sequence>
<dbReference type="EMBL" id="CZAW01000086">
    <property type="protein sequence ID" value="CUQ14989.1"/>
    <property type="molecule type" value="Genomic_DNA"/>
</dbReference>
<dbReference type="OrthoDB" id="7062363at2"/>
<dbReference type="AlphaFoldDB" id="A0A174U7K6"/>
<name>A0A174U7K6_9FIRM</name>
<dbReference type="Proteomes" id="UP000822152">
    <property type="component" value="Unassembled WGS sequence"/>
</dbReference>
<reference evidence="2 4" key="1">
    <citation type="submission" date="2015-09" db="EMBL/GenBank/DDBJ databases">
        <authorList>
            <consortium name="Pathogen Informatics"/>
        </authorList>
    </citation>
    <scope>NUCLEOTIDE SEQUENCE [LARGE SCALE GENOMIC DNA]</scope>
    <source>
        <strain evidence="2 4">2789STDY5834911</strain>
    </source>
</reference>
<dbReference type="RefSeq" id="WP_025580908.1">
    <property type="nucleotide sequence ID" value="NZ_CZAW01000086.1"/>
</dbReference>
<accession>A0A174U7K6</accession>
<feature type="transmembrane region" description="Helical" evidence="1">
    <location>
        <begin position="81"/>
        <end position="103"/>
    </location>
</feature>
<reference evidence="3 5" key="2">
    <citation type="journal article" date="2020" name="Cell Host Microbe">
        <title>Functional and Genomic Variation between Human-Derived Isolates of Lachnospiraceae Reveals Inter- and Intra-Species Diversity.</title>
        <authorList>
            <person name="Sorbara M.T."/>
            <person name="Littmann E.R."/>
            <person name="Fontana E."/>
            <person name="Moody T.U."/>
            <person name="Kohout C.E."/>
            <person name="Gjonbalaj M."/>
            <person name="Eaton V."/>
            <person name="Seok R."/>
            <person name="Leiner I.M."/>
            <person name="Pamer E.G."/>
        </authorList>
    </citation>
    <scope>NUCLEOTIDE SEQUENCE [LARGE SCALE GENOMIC DNA]</scope>
    <source>
        <strain evidence="3 5">MSK.20.11</strain>
    </source>
</reference>
<keyword evidence="5" id="KW-1185">Reference proteome</keyword>
<dbReference type="Proteomes" id="UP000095712">
    <property type="component" value="Unassembled WGS sequence"/>
</dbReference>
<feature type="transmembrane region" description="Helical" evidence="1">
    <location>
        <begin position="49"/>
        <end position="69"/>
    </location>
</feature>
<protein>
    <submittedName>
        <fullName evidence="3">DUF2798 domain-containing protein</fullName>
    </submittedName>
    <submittedName>
        <fullName evidence="2">Protein of uncharacterized function (DUF2798)</fullName>
    </submittedName>
</protein>
<evidence type="ECO:0000313" key="3">
    <source>
        <dbReference type="EMBL" id="NSF74269.1"/>
    </source>
</evidence>
<keyword evidence="1" id="KW-0812">Transmembrane</keyword>
<gene>
    <name evidence="2" type="ORF">ERS852523_04156</name>
    <name evidence="3" type="ORF">G4952_10680</name>
</gene>
<dbReference type="Pfam" id="PF11391">
    <property type="entry name" value="DUF2798"/>
    <property type="match status" value="2"/>
</dbReference>
<keyword evidence="1" id="KW-0472">Membrane</keyword>
<dbReference type="EMBL" id="JAAIPF010000023">
    <property type="protein sequence ID" value="NSF74269.1"/>
    <property type="molecule type" value="Genomic_DNA"/>
</dbReference>
<dbReference type="InterPro" id="IPR021529">
    <property type="entry name" value="DUF2798"/>
</dbReference>
<proteinExistence type="predicted"/>
<evidence type="ECO:0000313" key="2">
    <source>
        <dbReference type="EMBL" id="CUQ14989.1"/>
    </source>
</evidence>
<keyword evidence="1" id="KW-1133">Transmembrane helix</keyword>
<organism evidence="2 4">
    <name type="scientific">Blautia wexlerae</name>
    <dbReference type="NCBI Taxonomy" id="418240"/>
    <lineage>
        <taxon>Bacteria</taxon>
        <taxon>Bacillati</taxon>
        <taxon>Bacillota</taxon>
        <taxon>Clostridia</taxon>
        <taxon>Lachnospirales</taxon>
        <taxon>Lachnospiraceae</taxon>
        <taxon>Blautia</taxon>
    </lineage>
</organism>
<reference evidence="3" key="3">
    <citation type="submission" date="2020-02" db="EMBL/GenBank/DDBJ databases">
        <authorList>
            <person name="Littmann E."/>
            <person name="Sorbara M."/>
        </authorList>
    </citation>
    <scope>NUCLEOTIDE SEQUENCE</scope>
    <source>
        <strain evidence="3">MSK.20.11</strain>
    </source>
</reference>
<feature type="transmembrane region" description="Helical" evidence="1">
    <location>
        <begin position="9"/>
        <end position="29"/>
    </location>
</feature>
<dbReference type="GeneID" id="75080727"/>
<evidence type="ECO:0000313" key="5">
    <source>
        <dbReference type="Proteomes" id="UP000822152"/>
    </source>
</evidence>
<evidence type="ECO:0000256" key="1">
    <source>
        <dbReference type="SAM" id="Phobius"/>
    </source>
</evidence>
<feature type="transmembrane region" description="Helical" evidence="1">
    <location>
        <begin position="115"/>
        <end position="137"/>
    </location>
</feature>